<dbReference type="InterPro" id="IPR051061">
    <property type="entry name" value="Zinc_finger_trans_reg"/>
</dbReference>
<dbReference type="Gene3D" id="3.30.160.60">
    <property type="entry name" value="Classic Zinc Finger"/>
    <property type="match status" value="5"/>
</dbReference>
<dbReference type="PROSITE" id="PS00028">
    <property type="entry name" value="ZINC_FINGER_C2H2_1"/>
    <property type="match status" value="5"/>
</dbReference>
<proteinExistence type="predicted"/>
<feature type="domain" description="C2H2-type" evidence="3">
    <location>
        <begin position="299"/>
        <end position="328"/>
    </location>
</feature>
<dbReference type="PANTHER" id="PTHR46179:SF26">
    <property type="entry name" value="ZINC FINGER PROTEIN 423 HOMOLOG"/>
    <property type="match status" value="1"/>
</dbReference>
<dbReference type="AlphaFoldDB" id="A0A7R9KNQ3"/>
<dbReference type="GO" id="GO:0006357">
    <property type="term" value="P:regulation of transcription by RNA polymerase II"/>
    <property type="evidence" value="ECO:0007669"/>
    <property type="project" value="TreeGrafter"/>
</dbReference>
<dbReference type="EMBL" id="OC858455">
    <property type="protein sequence ID" value="CAD7626496.1"/>
    <property type="molecule type" value="Genomic_DNA"/>
</dbReference>
<dbReference type="GO" id="GO:0005634">
    <property type="term" value="C:nucleus"/>
    <property type="evidence" value="ECO:0007669"/>
    <property type="project" value="UniProtKB-SubCell"/>
</dbReference>
<feature type="domain" description="C2H2-type" evidence="3">
    <location>
        <begin position="112"/>
        <end position="139"/>
    </location>
</feature>
<dbReference type="OrthoDB" id="6077919at2759"/>
<feature type="domain" description="C2H2-type" evidence="3">
    <location>
        <begin position="141"/>
        <end position="169"/>
    </location>
</feature>
<organism evidence="4">
    <name type="scientific">Medioppia subpectinata</name>
    <dbReference type="NCBI Taxonomy" id="1979941"/>
    <lineage>
        <taxon>Eukaryota</taxon>
        <taxon>Metazoa</taxon>
        <taxon>Ecdysozoa</taxon>
        <taxon>Arthropoda</taxon>
        <taxon>Chelicerata</taxon>
        <taxon>Arachnida</taxon>
        <taxon>Acari</taxon>
        <taxon>Acariformes</taxon>
        <taxon>Sarcoptiformes</taxon>
        <taxon>Oribatida</taxon>
        <taxon>Brachypylina</taxon>
        <taxon>Oppioidea</taxon>
        <taxon>Oppiidae</taxon>
        <taxon>Medioppia</taxon>
    </lineage>
</organism>
<gene>
    <name evidence="4" type="ORF">OSB1V03_LOCUS6929</name>
</gene>
<dbReference type="EMBL" id="CAJPIZ010003880">
    <property type="protein sequence ID" value="CAG2106926.1"/>
    <property type="molecule type" value="Genomic_DNA"/>
</dbReference>
<feature type="domain" description="C2H2-type" evidence="3">
    <location>
        <begin position="270"/>
        <end position="298"/>
    </location>
</feature>
<keyword evidence="1" id="KW-0862">Zinc</keyword>
<sequence>MKPKISAKTSELKTKTLRNELKKLKSILNAKQKLLNTLRQKCKRFAIQCNCHQNQHKRNRLLDFCHRLDGLSAQDITDGERQLISTDGTIKWDQFLADNSTAAVERVDNRTYRCVECDKSYHYLSQLRRHLIRHSEDVRRHQCPKCHKTFKWREGLKKHVMYRHDNLRPEKTVRCAAPADECDKWFRHVFQMNQHYRQRHSRPLRYRCEYTDCAVDCDGFVTKHELDRHIRLEHMNARPLHRCEECHKEFTCESNLAKHVNVKHLRLESYECPECDQRFTTKPKLSQHEFSAHNRSKTYRCEWPACEFTTVHHKSIARHKLIHTNERPFVCDWCPLDADGRPSGEPCGASFKQINTLKAHVMKHTGEKPFECPAPDCALRFQSKRSANNHFTRKHCDNDKTTPGTDVAVKQAID</sequence>
<dbReference type="Pfam" id="PF00096">
    <property type="entry name" value="zf-C2H2"/>
    <property type="match status" value="2"/>
</dbReference>
<dbReference type="GO" id="GO:0008270">
    <property type="term" value="F:zinc ion binding"/>
    <property type="evidence" value="ECO:0007669"/>
    <property type="project" value="UniProtKB-KW"/>
</dbReference>
<feature type="domain" description="C2H2-type" evidence="3">
    <location>
        <begin position="329"/>
        <end position="369"/>
    </location>
</feature>
<evidence type="ECO:0000313" key="5">
    <source>
        <dbReference type="Proteomes" id="UP000759131"/>
    </source>
</evidence>
<keyword evidence="2" id="KW-0175">Coiled coil</keyword>
<dbReference type="SUPFAM" id="SSF57667">
    <property type="entry name" value="beta-beta-alpha zinc fingers"/>
    <property type="match status" value="4"/>
</dbReference>
<feature type="coiled-coil region" evidence="2">
    <location>
        <begin position="14"/>
        <end position="41"/>
    </location>
</feature>
<dbReference type="Proteomes" id="UP000759131">
    <property type="component" value="Unassembled WGS sequence"/>
</dbReference>
<protein>
    <recommendedName>
        <fullName evidence="3">C2H2-type domain-containing protein</fullName>
    </recommendedName>
</protein>
<dbReference type="InterPro" id="IPR013087">
    <property type="entry name" value="Znf_C2H2_type"/>
</dbReference>
<keyword evidence="5" id="KW-1185">Reference proteome</keyword>
<evidence type="ECO:0000313" key="4">
    <source>
        <dbReference type="EMBL" id="CAD7626496.1"/>
    </source>
</evidence>
<dbReference type="PANTHER" id="PTHR46179">
    <property type="entry name" value="ZINC FINGER PROTEIN"/>
    <property type="match status" value="1"/>
</dbReference>
<evidence type="ECO:0000256" key="2">
    <source>
        <dbReference type="SAM" id="Coils"/>
    </source>
</evidence>
<dbReference type="InterPro" id="IPR036236">
    <property type="entry name" value="Znf_C2H2_sf"/>
</dbReference>
<name>A0A7R9KNQ3_9ACAR</name>
<accession>A0A7R9KNQ3</accession>
<evidence type="ECO:0000259" key="3">
    <source>
        <dbReference type="PROSITE" id="PS50157"/>
    </source>
</evidence>
<dbReference type="PROSITE" id="PS50157">
    <property type="entry name" value="ZINC_FINGER_C2H2_2"/>
    <property type="match status" value="6"/>
</dbReference>
<reference evidence="4" key="1">
    <citation type="submission" date="2020-11" db="EMBL/GenBank/DDBJ databases">
        <authorList>
            <person name="Tran Van P."/>
        </authorList>
    </citation>
    <scope>NUCLEOTIDE SEQUENCE</scope>
</reference>
<evidence type="ECO:0000256" key="1">
    <source>
        <dbReference type="PROSITE-ProRule" id="PRU00042"/>
    </source>
</evidence>
<keyword evidence="1" id="KW-0863">Zinc-finger</keyword>
<dbReference type="SMART" id="SM00355">
    <property type="entry name" value="ZnF_C2H2"/>
    <property type="match status" value="9"/>
</dbReference>
<keyword evidence="1" id="KW-0479">Metal-binding</keyword>
<feature type="domain" description="C2H2-type" evidence="3">
    <location>
        <begin position="241"/>
        <end position="269"/>
    </location>
</feature>